<dbReference type="AlphaFoldDB" id="A0A524RQN5"/>
<evidence type="ECO:0000256" key="4">
    <source>
        <dbReference type="ARBA" id="ARBA00022989"/>
    </source>
</evidence>
<comment type="caution">
    <text evidence="6">Lacks conserved residue(s) required for the propagation of feature annotation.</text>
</comment>
<dbReference type="GO" id="GO:0046873">
    <property type="term" value="F:metal ion transmembrane transporter activity"/>
    <property type="evidence" value="ECO:0007669"/>
    <property type="project" value="InterPro"/>
</dbReference>
<sequence length="131" mass="13224">MLILAVWIGWDSFTALWFDPGAETLAGAALSAQGQGGLALLGSSFVTVFVAELGDKTQLATVAISGTSDRPVMVFFGSATALVLASLLGAAAGGSLAAVIPAPWLKLVAAVGFVWIGARLLLAPRAQARGN</sequence>
<feature type="transmembrane region" description="Helical" evidence="6">
    <location>
        <begin position="72"/>
        <end position="92"/>
    </location>
</feature>
<evidence type="ECO:0000256" key="2">
    <source>
        <dbReference type="ARBA" id="ARBA00009190"/>
    </source>
</evidence>
<evidence type="ECO:0000256" key="6">
    <source>
        <dbReference type="RuleBase" id="RU365102"/>
    </source>
</evidence>
<evidence type="ECO:0000256" key="1">
    <source>
        <dbReference type="ARBA" id="ARBA00004141"/>
    </source>
</evidence>
<accession>A0A524RQN5</accession>
<comment type="similarity">
    <text evidence="2 6">Belongs to the GDT1 family.</text>
</comment>
<dbReference type="Proteomes" id="UP000317990">
    <property type="component" value="Unassembled WGS sequence"/>
</dbReference>
<keyword evidence="4 6" id="KW-1133">Transmembrane helix</keyword>
<comment type="subcellular location">
    <subcellularLocation>
        <location evidence="1 6">Membrane</location>
        <topology evidence="1 6">Multi-pass membrane protein</topology>
    </subcellularLocation>
</comment>
<keyword evidence="3 6" id="KW-0812">Transmembrane</keyword>
<name>A0A524RQN5_9CHRO</name>
<dbReference type="Pfam" id="PF01169">
    <property type="entry name" value="GDT1"/>
    <property type="match status" value="1"/>
</dbReference>
<feature type="transmembrane region" description="Helical" evidence="6">
    <location>
        <begin position="104"/>
        <end position="122"/>
    </location>
</feature>
<proteinExistence type="inferred from homology"/>
<dbReference type="GO" id="GO:0016020">
    <property type="term" value="C:membrane"/>
    <property type="evidence" value="ECO:0007669"/>
    <property type="project" value="UniProtKB-SubCell"/>
</dbReference>
<evidence type="ECO:0000256" key="3">
    <source>
        <dbReference type="ARBA" id="ARBA00022692"/>
    </source>
</evidence>
<organism evidence="7 8">
    <name type="scientific">Aphanocapsa feldmannii 277cV</name>
    <dbReference type="NCBI Taxonomy" id="2507553"/>
    <lineage>
        <taxon>Bacteria</taxon>
        <taxon>Bacillati</taxon>
        <taxon>Cyanobacteriota</taxon>
        <taxon>Cyanophyceae</taxon>
        <taxon>Oscillatoriophycideae</taxon>
        <taxon>Chroococcales</taxon>
        <taxon>Microcystaceae</taxon>
        <taxon>Aphanocapsa</taxon>
    </lineage>
</organism>
<reference evidence="7 8" key="1">
    <citation type="journal article" date="2019" name="mSystems">
        <title>Life at home and on the roam: Genomic adaptions reflect the dual lifestyle of an intracellular, facultative symbiont.</title>
        <authorList>
            <person name="Burgsdorf I."/>
        </authorList>
    </citation>
    <scope>NUCLEOTIDE SEQUENCE [LARGE SCALE GENOMIC DNA]</scope>
    <source>
        <strain evidence="7">277cV</strain>
    </source>
</reference>
<evidence type="ECO:0000256" key="5">
    <source>
        <dbReference type="ARBA" id="ARBA00023136"/>
    </source>
</evidence>
<protein>
    <recommendedName>
        <fullName evidence="6">GDT1 family protein</fullName>
    </recommendedName>
</protein>
<evidence type="ECO:0000313" key="8">
    <source>
        <dbReference type="Proteomes" id="UP000317990"/>
    </source>
</evidence>
<dbReference type="EMBL" id="SRMO01000050">
    <property type="protein sequence ID" value="TGG93790.1"/>
    <property type="molecule type" value="Genomic_DNA"/>
</dbReference>
<dbReference type="InterPro" id="IPR001727">
    <property type="entry name" value="GDT1-like"/>
</dbReference>
<feature type="transmembrane region" description="Helical" evidence="6">
    <location>
        <begin position="25"/>
        <end position="51"/>
    </location>
</feature>
<evidence type="ECO:0000313" key="7">
    <source>
        <dbReference type="EMBL" id="TGG93790.1"/>
    </source>
</evidence>
<keyword evidence="5 6" id="KW-0472">Membrane</keyword>
<comment type="caution">
    <text evidence="7">The sequence shown here is derived from an EMBL/GenBank/DDBJ whole genome shotgun (WGS) entry which is preliminary data.</text>
</comment>
<gene>
    <name evidence="7" type="ORF">ERJ67_03315</name>
</gene>